<dbReference type="Proteomes" id="UP000253426">
    <property type="component" value="Unassembled WGS sequence"/>
</dbReference>
<keyword evidence="1" id="KW-0732">Signal</keyword>
<feature type="domain" description="YHS" evidence="2">
    <location>
        <begin position="32"/>
        <end position="65"/>
    </location>
</feature>
<feature type="signal peptide" evidence="1">
    <location>
        <begin position="1"/>
        <end position="17"/>
    </location>
</feature>
<evidence type="ECO:0000259" key="2">
    <source>
        <dbReference type="Pfam" id="PF04945"/>
    </source>
</evidence>
<evidence type="ECO:0000256" key="1">
    <source>
        <dbReference type="SAM" id="SignalP"/>
    </source>
</evidence>
<proteinExistence type="predicted"/>
<dbReference type="RefSeq" id="WP_113962161.1">
    <property type="nucleotide sequence ID" value="NZ_QNRR01000019.1"/>
</dbReference>
<evidence type="ECO:0000313" key="3">
    <source>
        <dbReference type="EMBL" id="RBP35905.1"/>
    </source>
</evidence>
<gene>
    <name evidence="3" type="ORF">DES53_11971</name>
</gene>
<dbReference type="AlphaFoldDB" id="A0A366H2B6"/>
<evidence type="ECO:0000313" key="4">
    <source>
        <dbReference type="Proteomes" id="UP000253426"/>
    </source>
</evidence>
<comment type="caution">
    <text evidence="3">The sequence shown here is derived from an EMBL/GenBank/DDBJ whole genome shotgun (WGS) entry which is preliminary data.</text>
</comment>
<dbReference type="OrthoDB" id="196754at2"/>
<keyword evidence="4" id="KW-1185">Reference proteome</keyword>
<dbReference type="Gene3D" id="1.10.620.20">
    <property type="entry name" value="Ribonucleotide Reductase, subunit A"/>
    <property type="match status" value="1"/>
</dbReference>
<reference evidence="3 4" key="1">
    <citation type="submission" date="2018-06" db="EMBL/GenBank/DDBJ databases">
        <title>Genomic Encyclopedia of Type Strains, Phase IV (KMG-IV): sequencing the most valuable type-strain genomes for metagenomic binning, comparative biology and taxonomic classification.</title>
        <authorList>
            <person name="Goeker M."/>
        </authorList>
    </citation>
    <scope>NUCLEOTIDE SEQUENCE [LARGE SCALE GENOMIC DNA]</scope>
    <source>
        <strain evidence="3 4">DSM 25532</strain>
    </source>
</reference>
<dbReference type="InterPro" id="IPR007029">
    <property type="entry name" value="YHS_dom"/>
</dbReference>
<accession>A0A366H2B6</accession>
<dbReference type="GO" id="GO:0016491">
    <property type="term" value="F:oxidoreductase activity"/>
    <property type="evidence" value="ECO:0007669"/>
    <property type="project" value="InterPro"/>
</dbReference>
<dbReference type="Pfam" id="PF04945">
    <property type="entry name" value="YHS"/>
    <property type="match status" value="1"/>
</dbReference>
<dbReference type="InterPro" id="IPR009078">
    <property type="entry name" value="Ferritin-like_SF"/>
</dbReference>
<dbReference type="SUPFAM" id="SSF47240">
    <property type="entry name" value="Ferritin-like"/>
    <property type="match status" value="1"/>
</dbReference>
<name>A0A366H2B6_9BACT</name>
<sequence length="67" mass="7117">MKKLLCLAFAISGVAYAAPANKTCPVGSRPARADITSTYNGKEIAFCCNNCKKKFDADPAKYAGNVK</sequence>
<dbReference type="InterPro" id="IPR012348">
    <property type="entry name" value="RNR-like"/>
</dbReference>
<feature type="chain" id="PRO_5017049295" evidence="1">
    <location>
        <begin position="18"/>
        <end position="67"/>
    </location>
</feature>
<protein>
    <submittedName>
        <fullName evidence="3">YHS domain-containing protein</fullName>
    </submittedName>
</protein>
<organism evidence="3 4">
    <name type="scientific">Roseimicrobium gellanilyticum</name>
    <dbReference type="NCBI Taxonomy" id="748857"/>
    <lineage>
        <taxon>Bacteria</taxon>
        <taxon>Pseudomonadati</taxon>
        <taxon>Verrucomicrobiota</taxon>
        <taxon>Verrucomicrobiia</taxon>
        <taxon>Verrucomicrobiales</taxon>
        <taxon>Verrucomicrobiaceae</taxon>
        <taxon>Roseimicrobium</taxon>
    </lineage>
</organism>
<dbReference type="EMBL" id="QNRR01000019">
    <property type="protein sequence ID" value="RBP35905.1"/>
    <property type="molecule type" value="Genomic_DNA"/>
</dbReference>